<comment type="caution">
    <text evidence="8">Lacks conserved residue(s) required for the propagation of feature annotation.</text>
</comment>
<comment type="caution">
    <text evidence="11">The sequence shown here is derived from an EMBL/GenBank/DDBJ whole genome shotgun (WGS) entry which is preliminary data.</text>
</comment>
<dbReference type="HAMAP" id="MF_00020">
    <property type="entry name" value="Acetate_kinase"/>
    <property type="match status" value="1"/>
</dbReference>
<dbReference type="GO" id="GO:0006083">
    <property type="term" value="P:acetate metabolic process"/>
    <property type="evidence" value="ECO:0007669"/>
    <property type="project" value="TreeGrafter"/>
</dbReference>
<keyword evidence="1 8" id="KW-0963">Cytoplasm</keyword>
<dbReference type="HOGENOM" id="CLU_020352_0_0_5"/>
<evidence type="ECO:0000313" key="11">
    <source>
        <dbReference type="EMBL" id="EAR51109.1"/>
    </source>
</evidence>
<dbReference type="SUPFAM" id="SSF53067">
    <property type="entry name" value="Actin-like ATPase domain"/>
    <property type="match status" value="2"/>
</dbReference>
<accession>Q2CEM3</accession>
<dbReference type="Proteomes" id="UP000003635">
    <property type="component" value="Unassembled WGS sequence"/>
</dbReference>
<feature type="binding site" evidence="8">
    <location>
        <begin position="266"/>
        <end position="268"/>
    </location>
    <ligand>
        <name>ATP</name>
        <dbReference type="ChEBI" id="CHEBI:30616"/>
    </ligand>
</feature>
<dbReference type="AlphaFoldDB" id="Q2CEM3"/>
<evidence type="ECO:0000313" key="12">
    <source>
        <dbReference type="Proteomes" id="UP000003635"/>
    </source>
</evidence>
<keyword evidence="12" id="KW-1185">Reference proteome</keyword>
<comment type="subunit">
    <text evidence="8">Homodimer.</text>
</comment>
<dbReference type="EMBL" id="AAOT01000017">
    <property type="protein sequence ID" value="EAR51109.1"/>
    <property type="molecule type" value="Genomic_DNA"/>
</dbReference>
<dbReference type="PANTHER" id="PTHR21060:SF21">
    <property type="entry name" value="ACETATE KINASE"/>
    <property type="match status" value="1"/>
</dbReference>
<dbReference type="eggNOG" id="COG0282">
    <property type="taxonomic scope" value="Bacteria"/>
</dbReference>
<keyword evidence="5 8" id="KW-0418">Kinase</keyword>
<dbReference type="UniPathway" id="UPA00340">
    <property type="reaction ID" value="UER00458"/>
</dbReference>
<feature type="binding site" evidence="8">
    <location>
        <position position="80"/>
    </location>
    <ligand>
        <name>substrate</name>
    </ligand>
</feature>
<dbReference type="PIRSF" id="PIRSF000722">
    <property type="entry name" value="Acetate_prop_kin"/>
    <property type="match status" value="1"/>
</dbReference>
<comment type="catalytic activity">
    <reaction evidence="8">
        <text>acetate + ATP = acetyl phosphate + ADP</text>
        <dbReference type="Rhea" id="RHEA:11352"/>
        <dbReference type="ChEBI" id="CHEBI:22191"/>
        <dbReference type="ChEBI" id="CHEBI:30089"/>
        <dbReference type="ChEBI" id="CHEBI:30616"/>
        <dbReference type="ChEBI" id="CHEBI:456216"/>
        <dbReference type="EC" id="2.7.2.1"/>
    </reaction>
</comment>
<keyword evidence="7 8" id="KW-0460">Magnesium</keyword>
<evidence type="ECO:0000256" key="10">
    <source>
        <dbReference type="SAM" id="MobiDB-lite"/>
    </source>
</evidence>
<gene>
    <name evidence="8" type="primary">ackA</name>
    <name evidence="11" type="ORF">OG2516_18105</name>
</gene>
<dbReference type="InterPro" id="IPR043129">
    <property type="entry name" value="ATPase_NBD"/>
</dbReference>
<keyword evidence="3 8" id="KW-0479">Metal-binding</keyword>
<feature type="site" description="Transition state stabilizer" evidence="8">
    <location>
        <position position="224"/>
    </location>
</feature>
<organism evidence="11 12">
    <name type="scientific">Oceanicola granulosus (strain ATCC BAA-861 / DSM 15982 / KCTC 12143 / HTCC2516)</name>
    <dbReference type="NCBI Taxonomy" id="314256"/>
    <lineage>
        <taxon>Bacteria</taxon>
        <taxon>Pseudomonadati</taxon>
        <taxon>Pseudomonadota</taxon>
        <taxon>Alphaproteobacteria</taxon>
        <taxon>Rhodobacterales</taxon>
        <taxon>Roseobacteraceae</taxon>
        <taxon>Oceanicola</taxon>
    </lineage>
</organism>
<evidence type="ECO:0000256" key="5">
    <source>
        <dbReference type="ARBA" id="ARBA00022777"/>
    </source>
</evidence>
<dbReference type="Gene3D" id="3.30.420.40">
    <property type="match status" value="2"/>
</dbReference>
<protein>
    <recommendedName>
        <fullName evidence="8">Acetate kinase</fullName>
        <ecNumber evidence="8">2.7.2.1</ecNumber>
    </recommendedName>
    <alternativeName>
        <fullName evidence="8">Acetokinase</fullName>
    </alternativeName>
</protein>
<comment type="function">
    <text evidence="8">Catalyzes the formation of acetyl phosphate from acetate and ATP. Can also catalyze the reverse reaction.</text>
</comment>
<dbReference type="EC" id="2.7.2.1" evidence="8"/>
<dbReference type="PRINTS" id="PR00471">
    <property type="entry name" value="ACETATEKNASE"/>
</dbReference>
<evidence type="ECO:0000256" key="7">
    <source>
        <dbReference type="ARBA" id="ARBA00022842"/>
    </source>
</evidence>
<sequence>MNVGSSSVSFAAYPPDAPSEPELSGQLDETTDTGVVLQDGDGNDLPPLPLPDQPDRRALVSALAARVRERLPGPLVVGHRVVHSGGRFRAPVPLDAETEAALRGFAPLAPLHQGANLDSAAWLRAEDPELAQFAVFDDAFHATLPEVARRLPLPDDVARGLRRHGFHGLSYASVARQMRALSSARRVVALHLSGGASLCAMQDGRSVDTSMGLTPLDGVMMGTRSGALDPGALLYLMKRDGRTPEEMEELLYRHAGLKGVSGISADMRDLFASDAPGAARALDLYCHLLLRQLGAMVASLGGVDALVFTGGAGVGQPGLRERLCARLDWLGVGLDAEANARSAPLISTPASAVEVRVLPAREEAEIARAVAAHLDGSDR</sequence>
<evidence type="ECO:0000256" key="2">
    <source>
        <dbReference type="ARBA" id="ARBA00022679"/>
    </source>
</evidence>
<dbReference type="GO" id="GO:0000287">
    <property type="term" value="F:magnesium ion binding"/>
    <property type="evidence" value="ECO:0007669"/>
    <property type="project" value="UniProtKB-UniRule"/>
</dbReference>
<dbReference type="Pfam" id="PF00871">
    <property type="entry name" value="Acetate_kinase"/>
    <property type="match status" value="1"/>
</dbReference>
<dbReference type="GO" id="GO:0008776">
    <property type="term" value="F:acetate kinase activity"/>
    <property type="evidence" value="ECO:0007669"/>
    <property type="project" value="UniProtKB-UniRule"/>
</dbReference>
<feature type="region of interest" description="Disordered" evidence="10">
    <location>
        <begin position="1"/>
        <end position="53"/>
    </location>
</feature>
<reference evidence="11 12" key="1">
    <citation type="journal article" date="2010" name="J. Bacteriol.">
        <title>Genome sequences of Oceanicola granulosus HTCC2516(T) and Oceanicola batsensis HTCC2597(TDelta).</title>
        <authorList>
            <person name="Thrash J.C."/>
            <person name="Cho J.C."/>
            <person name="Vergin K.L."/>
            <person name="Giovannoni S.J."/>
        </authorList>
    </citation>
    <scope>NUCLEOTIDE SEQUENCE [LARGE SCALE GENOMIC DNA]</scope>
    <source>
        <strain evidence="12">ATCC BAA-861 / DSM 15982 / KCTC 12143 / HTCC2516</strain>
    </source>
</reference>
<dbReference type="GO" id="GO:0005829">
    <property type="term" value="C:cytosol"/>
    <property type="evidence" value="ECO:0007669"/>
    <property type="project" value="TreeGrafter"/>
</dbReference>
<proteinExistence type="inferred from homology"/>
<comment type="similarity">
    <text evidence="8 9">Belongs to the acetokinase family.</text>
</comment>
<feature type="site" description="Transition state stabilizer" evidence="8">
    <location>
        <position position="167"/>
    </location>
</feature>
<dbReference type="InterPro" id="IPR004372">
    <property type="entry name" value="Ac/propionate_kinase"/>
</dbReference>
<dbReference type="InterPro" id="IPR000890">
    <property type="entry name" value="Aliphatic_acid_kin_short-chain"/>
</dbReference>
<feature type="active site" description="Proton donor/acceptor" evidence="8">
    <location>
        <position position="137"/>
    </location>
</feature>
<dbReference type="GO" id="GO:0006085">
    <property type="term" value="P:acetyl-CoA biosynthetic process"/>
    <property type="evidence" value="ECO:0007669"/>
    <property type="project" value="UniProtKB-UniRule"/>
</dbReference>
<comment type="cofactor">
    <cofactor evidence="8">
        <name>Mg(2+)</name>
        <dbReference type="ChEBI" id="CHEBI:18420"/>
    </cofactor>
    <cofactor evidence="8">
        <name>Mn(2+)</name>
        <dbReference type="ChEBI" id="CHEBI:29035"/>
    </cofactor>
    <text evidence="8">Mg(2+). Can also accept Mn(2+).</text>
</comment>
<evidence type="ECO:0000256" key="4">
    <source>
        <dbReference type="ARBA" id="ARBA00022741"/>
    </source>
</evidence>
<comment type="subcellular location">
    <subcellularLocation>
        <location evidence="8">Cytoplasm</location>
    </subcellularLocation>
</comment>
<feature type="binding site" evidence="8">
    <location>
        <position position="362"/>
    </location>
    <ligand>
        <name>Mg(2+)</name>
        <dbReference type="ChEBI" id="CHEBI:18420"/>
    </ligand>
</feature>
<dbReference type="GO" id="GO:0005524">
    <property type="term" value="F:ATP binding"/>
    <property type="evidence" value="ECO:0007669"/>
    <property type="project" value="UniProtKB-KW"/>
</dbReference>
<feature type="binding site" evidence="8">
    <location>
        <position position="2"/>
    </location>
    <ligand>
        <name>Mg(2+)</name>
        <dbReference type="ChEBI" id="CHEBI:18420"/>
    </ligand>
</feature>
<evidence type="ECO:0000256" key="8">
    <source>
        <dbReference type="HAMAP-Rule" id="MF_00020"/>
    </source>
</evidence>
<keyword evidence="4 8" id="KW-0547">Nucleotide-binding</keyword>
<evidence type="ECO:0000256" key="1">
    <source>
        <dbReference type="ARBA" id="ARBA00022490"/>
    </source>
</evidence>
<dbReference type="PANTHER" id="PTHR21060">
    <property type="entry name" value="ACETATE KINASE"/>
    <property type="match status" value="1"/>
</dbReference>
<comment type="pathway">
    <text evidence="8">Metabolic intermediate biosynthesis; acetyl-CoA biosynthesis; acetyl-CoA from acetate: step 1/2.</text>
</comment>
<keyword evidence="6 8" id="KW-0067">ATP-binding</keyword>
<evidence type="ECO:0000256" key="6">
    <source>
        <dbReference type="ARBA" id="ARBA00022840"/>
    </source>
</evidence>
<evidence type="ECO:0000256" key="9">
    <source>
        <dbReference type="RuleBase" id="RU003835"/>
    </source>
</evidence>
<dbReference type="STRING" id="314256.OG2516_18105"/>
<keyword evidence="2 8" id="KW-0808">Transferase</keyword>
<evidence type="ECO:0000256" key="3">
    <source>
        <dbReference type="ARBA" id="ARBA00022723"/>
    </source>
</evidence>
<name>Q2CEM3_OCEGH</name>